<keyword evidence="3" id="KW-1185">Reference proteome</keyword>
<gene>
    <name evidence="2" type="ORF">ACFR9U_01465</name>
</gene>
<sequence length="138" mass="14985">MSAVAVGWTTSQDTAVSEGDTSTYSRTFTNEEVQQFAALSKDQGYHHMVEDEEGTVVLHGLLTATMPTKLGGDLDFLARTMEFEFPRPAYTGVEITCESTIDEGTERDGRTEMVASFVCETETGDVVLRGRSEGAVMG</sequence>
<feature type="compositionally biased region" description="Polar residues" evidence="1">
    <location>
        <begin position="8"/>
        <end position="21"/>
    </location>
</feature>
<name>A0ABD6C6I5_9EURY</name>
<evidence type="ECO:0000313" key="3">
    <source>
        <dbReference type="Proteomes" id="UP001597119"/>
    </source>
</evidence>
<comment type="caution">
    <text evidence="2">The sequence shown here is derived from an EMBL/GenBank/DDBJ whole genome shotgun (WGS) entry which is preliminary data.</text>
</comment>
<evidence type="ECO:0000313" key="2">
    <source>
        <dbReference type="EMBL" id="MFD1585635.1"/>
    </source>
</evidence>
<proteinExistence type="predicted"/>
<protein>
    <submittedName>
        <fullName evidence="2">Dehydratase</fullName>
    </submittedName>
</protein>
<dbReference type="Proteomes" id="UP001597119">
    <property type="component" value="Unassembled WGS sequence"/>
</dbReference>
<dbReference type="EMBL" id="JBHUDJ010000001">
    <property type="protein sequence ID" value="MFD1585635.1"/>
    <property type="molecule type" value="Genomic_DNA"/>
</dbReference>
<reference evidence="2 3" key="1">
    <citation type="journal article" date="2019" name="Int. J. Syst. Evol. Microbiol.">
        <title>The Global Catalogue of Microorganisms (GCM) 10K type strain sequencing project: providing services to taxonomists for standard genome sequencing and annotation.</title>
        <authorList>
            <consortium name="The Broad Institute Genomics Platform"/>
            <consortium name="The Broad Institute Genome Sequencing Center for Infectious Disease"/>
            <person name="Wu L."/>
            <person name="Ma J."/>
        </authorList>
    </citation>
    <scope>NUCLEOTIDE SEQUENCE [LARGE SCALE GENOMIC DNA]</scope>
    <source>
        <strain evidence="2 3">CGMCC 1.12125</strain>
    </source>
</reference>
<dbReference type="InterPro" id="IPR029069">
    <property type="entry name" value="HotDog_dom_sf"/>
</dbReference>
<evidence type="ECO:0000256" key="1">
    <source>
        <dbReference type="SAM" id="MobiDB-lite"/>
    </source>
</evidence>
<accession>A0ABD6C6I5</accession>
<dbReference type="Gene3D" id="3.10.129.10">
    <property type="entry name" value="Hotdog Thioesterase"/>
    <property type="match status" value="1"/>
</dbReference>
<dbReference type="RefSeq" id="WP_247377414.1">
    <property type="nucleotide sequence ID" value="NZ_JALLGV010000003.1"/>
</dbReference>
<feature type="region of interest" description="Disordered" evidence="1">
    <location>
        <begin position="1"/>
        <end position="21"/>
    </location>
</feature>
<dbReference type="SUPFAM" id="SSF54637">
    <property type="entry name" value="Thioesterase/thiol ester dehydrase-isomerase"/>
    <property type="match status" value="1"/>
</dbReference>
<dbReference type="AlphaFoldDB" id="A0ABD6C6I5"/>
<organism evidence="2 3">
    <name type="scientific">Halorientalis brevis</name>
    <dbReference type="NCBI Taxonomy" id="1126241"/>
    <lineage>
        <taxon>Archaea</taxon>
        <taxon>Methanobacteriati</taxon>
        <taxon>Methanobacteriota</taxon>
        <taxon>Stenosarchaea group</taxon>
        <taxon>Halobacteria</taxon>
        <taxon>Halobacteriales</taxon>
        <taxon>Haloarculaceae</taxon>
        <taxon>Halorientalis</taxon>
    </lineage>
</organism>